<sequence length="489" mass="52456">MPGSTLSKGLAVSTVAAALVGVGAGIAVWNAQDAPVPGHQLTASREQLDPHEGVPVEIDDPQDVLSAEDEARLRRDAERLELPGVVTGLYYVVFEENEDNVLDSLEEHVREHRPDLIAPDDDHYSDGALIVGVGLDPRNAFVGCGNDVCDALHLWKGTALDAALDAMKPGVKDGDIPSGLLSATRTATDVPALKRRLYDDAVSDRTAAGIGAGVGAGVVTGGAAGSLTLVRHNRRKKAEQARSDLDLVLNNYGAIAGRLTDIDVRAHSLNSPLADDHLRGQWARMRDRFLALDDQVSGARGLGSLDTGDDKAMAGQHEALSRAATTITQIETAEGNINRLFDIERGDEAARRTDVERLRADVRAAALGTKNGELKAELRAIQQRVEDLSPRVLDADFLPSLVRVIDDYQATLEEVKRRELSDVKEYTKLHRPALYEPDYRYSNVVTYAILASWHSSNVEAHEAAQAQSSSSTNTTYSSGFSGGGGSSSF</sequence>
<protein>
    <submittedName>
        <fullName evidence="2">DUF5129 domain-containing protein</fullName>
    </submittedName>
</protein>
<evidence type="ECO:0000313" key="3">
    <source>
        <dbReference type="Proteomes" id="UP001359781"/>
    </source>
</evidence>
<feature type="compositionally biased region" description="Low complexity" evidence="1">
    <location>
        <begin position="468"/>
        <end position="479"/>
    </location>
</feature>
<dbReference type="EMBL" id="JBAHVJ010000010">
    <property type="protein sequence ID" value="MEJ4100710.1"/>
    <property type="molecule type" value="Genomic_DNA"/>
</dbReference>
<gene>
    <name evidence="2" type="ORF">V5S96_10135</name>
</gene>
<keyword evidence="3" id="KW-1185">Reference proteome</keyword>
<organism evidence="2 3">
    <name type="scientific">Corynebacterium mastitidis</name>
    <dbReference type="NCBI Taxonomy" id="161890"/>
    <lineage>
        <taxon>Bacteria</taxon>
        <taxon>Bacillati</taxon>
        <taxon>Actinomycetota</taxon>
        <taxon>Actinomycetes</taxon>
        <taxon>Mycobacteriales</taxon>
        <taxon>Corynebacteriaceae</taxon>
        <taxon>Corynebacterium</taxon>
    </lineage>
</organism>
<comment type="caution">
    <text evidence="2">The sequence shown here is derived from an EMBL/GenBank/DDBJ whole genome shotgun (WGS) entry which is preliminary data.</text>
</comment>
<accession>A0ABU8P0A9</accession>
<name>A0ABU8P0A9_9CORY</name>
<proteinExistence type="predicted"/>
<dbReference type="Proteomes" id="UP001359781">
    <property type="component" value="Unassembled WGS sequence"/>
</dbReference>
<dbReference type="RefSeq" id="WP_337889135.1">
    <property type="nucleotide sequence ID" value="NZ_JBAHVI010000001.1"/>
</dbReference>
<feature type="region of interest" description="Disordered" evidence="1">
    <location>
        <begin position="464"/>
        <end position="489"/>
    </location>
</feature>
<reference evidence="2 3" key="1">
    <citation type="submission" date="2024-02" db="EMBL/GenBank/DDBJ databases">
        <title>Whole genome sequencing and characterization of Corynebacterium isolated from the ocular surface of dry eye disease sufferers.</title>
        <authorList>
            <person name="Naqvi M."/>
        </authorList>
    </citation>
    <scope>NUCLEOTIDE SEQUENCE [LARGE SCALE GENOMIC DNA]</scope>
    <source>
        <strain evidence="2 3">PCRF</strain>
    </source>
</reference>
<evidence type="ECO:0000313" key="2">
    <source>
        <dbReference type="EMBL" id="MEJ4100710.1"/>
    </source>
</evidence>
<feature type="compositionally biased region" description="Gly residues" evidence="1">
    <location>
        <begin position="480"/>
        <end position="489"/>
    </location>
</feature>
<evidence type="ECO:0000256" key="1">
    <source>
        <dbReference type="SAM" id="MobiDB-lite"/>
    </source>
</evidence>